<dbReference type="SUPFAM" id="SSF48113">
    <property type="entry name" value="Heme-dependent peroxidases"/>
    <property type="match status" value="2"/>
</dbReference>
<keyword evidence="3" id="KW-0575">Peroxidase</keyword>
<name>A0A3P6HNI4_ENTVE</name>
<evidence type="ECO:0000313" key="7">
    <source>
        <dbReference type="Proteomes" id="UP000274131"/>
    </source>
</evidence>
<dbReference type="EMBL" id="UXUI01008119">
    <property type="protein sequence ID" value="VDD90550.1"/>
    <property type="molecule type" value="Genomic_DNA"/>
</dbReference>
<keyword evidence="5" id="KW-0325">Glycoprotein</keyword>
<evidence type="ECO:0000256" key="2">
    <source>
        <dbReference type="ARBA" id="ARBA00022525"/>
    </source>
</evidence>
<gene>
    <name evidence="6" type="ORF">EVEC_LOCUS5301</name>
</gene>
<dbReference type="InterPro" id="IPR010255">
    <property type="entry name" value="Haem_peroxidase_sf"/>
</dbReference>
<evidence type="ECO:0000256" key="1">
    <source>
        <dbReference type="ARBA" id="ARBA00004613"/>
    </source>
</evidence>
<dbReference type="PANTHER" id="PTHR11475:SF4">
    <property type="entry name" value="CHORION PEROXIDASE"/>
    <property type="match status" value="1"/>
</dbReference>
<dbReference type="InterPro" id="IPR037120">
    <property type="entry name" value="Haem_peroxidase_sf_animal"/>
</dbReference>
<evidence type="ECO:0000256" key="4">
    <source>
        <dbReference type="ARBA" id="ARBA00022729"/>
    </source>
</evidence>
<comment type="subcellular location">
    <subcellularLocation>
        <location evidence="1">Secreted</location>
    </subcellularLocation>
</comment>
<protein>
    <recommendedName>
        <fullName evidence="8">Peroxidase</fullName>
    </recommendedName>
</protein>
<dbReference type="GO" id="GO:0005576">
    <property type="term" value="C:extracellular region"/>
    <property type="evidence" value="ECO:0007669"/>
    <property type="project" value="UniProtKB-SubCell"/>
</dbReference>
<dbReference type="FunFam" id="1.10.640.10:FF:000003">
    <property type="entry name" value="chorion peroxidase"/>
    <property type="match status" value="1"/>
</dbReference>
<evidence type="ECO:0000256" key="5">
    <source>
        <dbReference type="ARBA" id="ARBA00023180"/>
    </source>
</evidence>
<dbReference type="InterPro" id="IPR019791">
    <property type="entry name" value="Haem_peroxidase_animal"/>
</dbReference>
<reference evidence="6 7" key="1">
    <citation type="submission" date="2018-10" db="EMBL/GenBank/DDBJ databases">
        <authorList>
            <consortium name="Pathogen Informatics"/>
        </authorList>
    </citation>
    <scope>NUCLEOTIDE SEQUENCE [LARGE SCALE GENOMIC DNA]</scope>
</reference>
<dbReference type="Proteomes" id="UP000274131">
    <property type="component" value="Unassembled WGS sequence"/>
</dbReference>
<keyword evidence="3" id="KW-0560">Oxidoreductase</keyword>
<dbReference type="CDD" id="cd09823">
    <property type="entry name" value="peroxinectin_like"/>
    <property type="match status" value="1"/>
</dbReference>
<proteinExistence type="predicted"/>
<keyword evidence="2" id="KW-0964">Secreted</keyword>
<dbReference type="PROSITE" id="PS50292">
    <property type="entry name" value="PEROXIDASE_3"/>
    <property type="match status" value="2"/>
</dbReference>
<keyword evidence="7" id="KW-1185">Reference proteome</keyword>
<dbReference type="OrthoDB" id="823504at2759"/>
<dbReference type="PRINTS" id="PR00457">
    <property type="entry name" value="ANPEROXIDASE"/>
</dbReference>
<sequence length="1045" mass="117884">MSEDEDFTEFPRIKQRKENFESLKSLISKEVLQKAVSDAMTDVEKVFNKTEKEMFNKRSLNVYQPVEISLSNFNPVSQYAKELSFSSLVAIESTQNLRKQGITSEVAIFELPQMELTGSQLAQICPITPVQECLPSKYRTVSGQCNNVYKPLQGAVYEPFQRFILPDYSDGISFPRRSVTGSLLPNARKISRDIITDNIQEHNVCSAMIPQWAMFVYEDLAQIGSNQLVKGEETKPFPCCAKDFSHPECYPIEVESGDPIYSTNCLPYTRSITSPRGNCSLGYREQGNGATSYLDASNIYGSTKQRADKLRAFKDGLMKSKIHPRQKESLPIEAGNSCGLFSAPNSVCFLTGSDMSTLTPGSTTFHILWLRHHNKMATQLKEINPHWDDERLYQETRAIVISQIQHITYSEFLPIIVGIDNLRRYGLNLRSYAYDSDYDLRADSSTLNEYASAAGLFFYSLFPNRQSLHETGGARRTRNNFHSSPNGLFNILNEGRIDMVLRSFLITPMRKFGLHMNEDFKNHFLRGQGKHGTDLAATIIQLGRDHGLPGYTTFRTNCGLRRPSNFSDLSDIVLDSVDVKALSELYESIDDVDLFILGLAEKPEPGSLVGPTFACIIGRQFQNTRHGDRYWYENFFTPSAFTLDQLNEIRRTTLARIICDNSDQVTSVQPNVFSLPDDFGNCLVDCNSTVIEEIDLKHWVDQESNIKLPITKATIEKALKLGAEHAEQLTEAERLRIESISRSSTPNLAVVTHSNLMAPKQQSLQISQMSAILREATKVLVRGEGLEKDERLPSELDFNTLQRFLPTIDIKKILGVISHSESNQDQCLPKPLPCDHTSKYRTYTGWCNNLKFPHYGNAFSPMRRLLDPVYDDGFDSPRMTARSGKKLPSARSISNAVHNDAPEVHVKYTHMLMQIGQLLDHDFAHSPISRGPGNTVLDCRRCDSPKTVSAHCFPIPVDRNDPHFKSTTGQPRCIPFTRSLLGQLNLGYRNQLDQLTSFIDASFLYGSTDCEVNSLRLFSQGKMNFTNLGFNAEALPQGSQERDCR</sequence>
<dbReference type="Gene3D" id="1.10.640.10">
    <property type="entry name" value="Haem peroxidase domain superfamily, animal type"/>
    <property type="match status" value="2"/>
</dbReference>
<accession>A0A3P6HNI4</accession>
<evidence type="ECO:0008006" key="8">
    <source>
        <dbReference type="Google" id="ProtNLM"/>
    </source>
</evidence>
<dbReference type="AlphaFoldDB" id="A0A3P6HNI4"/>
<evidence type="ECO:0000313" key="6">
    <source>
        <dbReference type="EMBL" id="VDD90550.1"/>
    </source>
</evidence>
<evidence type="ECO:0000256" key="3">
    <source>
        <dbReference type="ARBA" id="ARBA00022559"/>
    </source>
</evidence>
<organism evidence="6 7">
    <name type="scientific">Enterobius vermicularis</name>
    <name type="common">Human pinworm</name>
    <dbReference type="NCBI Taxonomy" id="51028"/>
    <lineage>
        <taxon>Eukaryota</taxon>
        <taxon>Metazoa</taxon>
        <taxon>Ecdysozoa</taxon>
        <taxon>Nematoda</taxon>
        <taxon>Chromadorea</taxon>
        <taxon>Rhabditida</taxon>
        <taxon>Spirurina</taxon>
        <taxon>Oxyuridomorpha</taxon>
        <taxon>Oxyuroidea</taxon>
        <taxon>Oxyuridae</taxon>
        <taxon>Enterobius</taxon>
    </lineage>
</organism>
<dbReference type="STRING" id="51028.A0A3P6HNI4"/>
<keyword evidence="4" id="KW-0732">Signal</keyword>
<dbReference type="PANTHER" id="PTHR11475">
    <property type="entry name" value="OXIDASE/PEROXIDASE"/>
    <property type="match status" value="1"/>
</dbReference>
<dbReference type="GO" id="GO:0006979">
    <property type="term" value="P:response to oxidative stress"/>
    <property type="evidence" value="ECO:0007669"/>
    <property type="project" value="InterPro"/>
</dbReference>
<dbReference type="GO" id="GO:0004601">
    <property type="term" value="F:peroxidase activity"/>
    <property type="evidence" value="ECO:0007669"/>
    <property type="project" value="UniProtKB-KW"/>
</dbReference>
<dbReference type="GO" id="GO:0020037">
    <property type="term" value="F:heme binding"/>
    <property type="evidence" value="ECO:0007669"/>
    <property type="project" value="InterPro"/>
</dbReference>
<dbReference type="Pfam" id="PF03098">
    <property type="entry name" value="An_peroxidase"/>
    <property type="match status" value="2"/>
</dbReference>